<keyword evidence="3" id="KW-1185">Reference proteome</keyword>
<dbReference type="EMBL" id="WUUQ01000005">
    <property type="protein sequence ID" value="MXQ74290.1"/>
    <property type="molecule type" value="Genomic_DNA"/>
</dbReference>
<accession>A0A6N8U8W3</accession>
<organism evidence="2 3">
    <name type="scientific">Copranaerobaculum intestinale</name>
    <dbReference type="NCBI Taxonomy" id="2692629"/>
    <lineage>
        <taxon>Bacteria</taxon>
        <taxon>Bacillati</taxon>
        <taxon>Bacillota</taxon>
        <taxon>Erysipelotrichia</taxon>
        <taxon>Erysipelotrichales</taxon>
        <taxon>Erysipelotrichaceae</taxon>
        <taxon>Copranaerobaculum</taxon>
    </lineage>
</organism>
<evidence type="ECO:0000256" key="1">
    <source>
        <dbReference type="SAM" id="SignalP"/>
    </source>
</evidence>
<comment type="caution">
    <text evidence="2">The sequence shown here is derived from an EMBL/GenBank/DDBJ whole genome shotgun (WGS) entry which is preliminary data.</text>
</comment>
<feature type="signal peptide" evidence="1">
    <location>
        <begin position="1"/>
        <end position="22"/>
    </location>
</feature>
<gene>
    <name evidence="2" type="ORF">GSF08_10170</name>
</gene>
<name>A0A6N8U8W3_9FIRM</name>
<feature type="chain" id="PRO_5038558428" evidence="1">
    <location>
        <begin position="23"/>
        <end position="123"/>
    </location>
</feature>
<evidence type="ECO:0000313" key="2">
    <source>
        <dbReference type="EMBL" id="MXQ74290.1"/>
    </source>
</evidence>
<sequence>MVTFKKFTASILLIICCASLFQSIKFLNGDTSNNVINVKAKTKIVEDKSNPFYSEEFLNQYFQDLKPSDKVLKLPGGGYLHGEATILDSKGNAISTYNSETDPKAKTVEETKKELLSEGEIYE</sequence>
<dbReference type="AlphaFoldDB" id="A0A6N8U8W3"/>
<keyword evidence="1" id="KW-0732">Signal</keyword>
<dbReference type="RefSeq" id="WP_160625677.1">
    <property type="nucleotide sequence ID" value="NZ_WUUQ01000005.1"/>
</dbReference>
<evidence type="ECO:0000313" key="3">
    <source>
        <dbReference type="Proteomes" id="UP000434036"/>
    </source>
</evidence>
<reference evidence="2 3" key="1">
    <citation type="submission" date="2019-12" db="EMBL/GenBank/DDBJ databases">
        <authorList>
            <person name="Yang R."/>
        </authorList>
    </citation>
    <scope>NUCLEOTIDE SEQUENCE [LARGE SCALE GENOMIC DNA]</scope>
    <source>
        <strain evidence="2 3">DONG20-135</strain>
    </source>
</reference>
<dbReference type="Proteomes" id="UP000434036">
    <property type="component" value="Unassembled WGS sequence"/>
</dbReference>
<protein>
    <submittedName>
        <fullName evidence="2">Uncharacterized protein</fullName>
    </submittedName>
</protein>
<proteinExistence type="predicted"/>
<reference evidence="2 3" key="2">
    <citation type="submission" date="2020-01" db="EMBL/GenBank/DDBJ databases">
        <title>Clostridiaceae sp. nov. isolated from the gut of human by culturomics.</title>
        <authorList>
            <person name="Chang Y."/>
        </authorList>
    </citation>
    <scope>NUCLEOTIDE SEQUENCE [LARGE SCALE GENOMIC DNA]</scope>
    <source>
        <strain evidence="2 3">DONG20-135</strain>
    </source>
</reference>